<protein>
    <submittedName>
        <fullName evidence="1">Uncharacterized protein</fullName>
    </submittedName>
</protein>
<proteinExistence type="predicted"/>
<accession>A0A1M7RQU0</accession>
<organism evidence="1 2">
    <name type="scientific">Butyrivibrio hungatei DSM 14810</name>
    <dbReference type="NCBI Taxonomy" id="1121132"/>
    <lineage>
        <taxon>Bacteria</taxon>
        <taxon>Bacillati</taxon>
        <taxon>Bacillota</taxon>
        <taxon>Clostridia</taxon>
        <taxon>Lachnospirales</taxon>
        <taxon>Lachnospiraceae</taxon>
        <taxon>Butyrivibrio</taxon>
    </lineage>
</organism>
<evidence type="ECO:0000313" key="1">
    <source>
        <dbReference type="EMBL" id="SHN48428.1"/>
    </source>
</evidence>
<name>A0A1M7RQU0_9FIRM</name>
<gene>
    <name evidence="1" type="ORF">SAMN02745247_00023</name>
</gene>
<dbReference type="RefSeq" id="WP_072699977.1">
    <property type="nucleotide sequence ID" value="NZ_FRDH01000003.1"/>
</dbReference>
<sequence>MLKLFIWGRTHRTNATAKYDVNTGEVKVLKGTVVSEDVKDFTHKEEIKALRLAVTNESGELLKDVEFSNPTAAAQFVCGYSVSGPIAWHVEKHKNLANWLKENK</sequence>
<reference evidence="1 2" key="1">
    <citation type="submission" date="2016-12" db="EMBL/GenBank/DDBJ databases">
        <authorList>
            <person name="Song W.-J."/>
            <person name="Kurnit D.M."/>
        </authorList>
    </citation>
    <scope>NUCLEOTIDE SEQUENCE [LARGE SCALE GENOMIC DNA]</scope>
    <source>
        <strain evidence="1 2">DSM 14810</strain>
    </source>
</reference>
<dbReference type="Proteomes" id="UP000184097">
    <property type="component" value="Unassembled WGS sequence"/>
</dbReference>
<dbReference type="EMBL" id="FRDH01000003">
    <property type="protein sequence ID" value="SHN48428.1"/>
    <property type="molecule type" value="Genomic_DNA"/>
</dbReference>
<dbReference type="AlphaFoldDB" id="A0A1M7RQU0"/>
<evidence type="ECO:0000313" key="2">
    <source>
        <dbReference type="Proteomes" id="UP000184097"/>
    </source>
</evidence>